<dbReference type="Proteomes" id="UP000274139">
    <property type="component" value="Unassembled WGS sequence"/>
</dbReference>
<evidence type="ECO:0000313" key="1">
    <source>
        <dbReference type="EMBL" id="RMC94939.1"/>
    </source>
</evidence>
<dbReference type="OrthoDB" id="8592560at2"/>
<proteinExistence type="predicted"/>
<comment type="caution">
    <text evidence="1">The sequence shown here is derived from an EMBL/GenBank/DDBJ whole genome shotgun (WGS) entry which is preliminary data.</text>
</comment>
<dbReference type="AlphaFoldDB" id="A0A454JFY5"/>
<keyword evidence="2" id="KW-1185">Reference proteome</keyword>
<dbReference type="RefSeq" id="WP_103525467.1">
    <property type="nucleotide sequence ID" value="NZ_JAIZDC010000003.1"/>
</dbReference>
<organism evidence="1 2">
    <name type="scientific">Aquitalea palustris</name>
    <dbReference type="NCBI Taxonomy" id="2480983"/>
    <lineage>
        <taxon>Bacteria</taxon>
        <taxon>Pseudomonadati</taxon>
        <taxon>Pseudomonadota</taxon>
        <taxon>Betaproteobacteria</taxon>
        <taxon>Neisseriales</taxon>
        <taxon>Chromobacteriaceae</taxon>
        <taxon>Aquitalea</taxon>
    </lineage>
</organism>
<evidence type="ECO:0000313" key="2">
    <source>
        <dbReference type="Proteomes" id="UP000274139"/>
    </source>
</evidence>
<dbReference type="EMBL" id="RFAR01000061">
    <property type="protein sequence ID" value="RMC94939.1"/>
    <property type="molecule type" value="Genomic_DNA"/>
</dbReference>
<protein>
    <submittedName>
        <fullName evidence="1">Uncharacterized protein</fullName>
    </submittedName>
</protein>
<reference evidence="1 2" key="1">
    <citation type="submission" date="2018-10" db="EMBL/GenBank/DDBJ databases">
        <title>Draft genome sequence of Aquitalea MWU14-2217 isolated from a wild cranberry bog in Provincetown, Massachusetts.</title>
        <authorList>
            <person name="Ebadzadsahrai G."/>
            <person name="Soby S."/>
        </authorList>
    </citation>
    <scope>NUCLEOTIDE SEQUENCE [LARGE SCALE GENOMIC DNA]</scope>
    <source>
        <strain evidence="1 2">MWU14-2217</strain>
    </source>
</reference>
<accession>A0A454JFY5</accession>
<sequence length="140" mass="15356">MPLTESPRQQAQALQPPTLSENLRLQAKTLLGSLGRQARLELLTRGIHIPPAICLGSDQHGQVLLLSPHPQARQIRLWLKNSHYLGELFLELSSLFELLQACNAEHPAAANRRFCLGLTSAGPLAYFEDYPQSAASAHAS</sequence>
<gene>
    <name evidence="1" type="ORF">EAY64_14520</name>
</gene>
<name>A0A454JFY5_9NEIS</name>